<dbReference type="GO" id="GO:0034511">
    <property type="term" value="F:U3 snoRNA binding"/>
    <property type="evidence" value="ECO:0007669"/>
    <property type="project" value="TreeGrafter"/>
</dbReference>
<dbReference type="GO" id="GO:0000479">
    <property type="term" value="P:endonucleolytic cleavage of tricistronic rRNA transcript (SSU-rRNA, 5.8S rRNA, LSU-rRNA)"/>
    <property type="evidence" value="ECO:0007669"/>
    <property type="project" value="TreeGrafter"/>
</dbReference>
<name>A0A4Y7JQA1_PAPSO</name>
<comment type="subcellular location">
    <subcellularLocation>
        <location evidence="1">Nucleus</location>
        <location evidence="1">Nucleolus</location>
    </subcellularLocation>
</comment>
<accession>A0A4Y7JQA1</accession>
<dbReference type="InterPro" id="IPR027417">
    <property type="entry name" value="P-loop_NTPase"/>
</dbReference>
<evidence type="ECO:0000256" key="1">
    <source>
        <dbReference type="ARBA" id="ARBA00004604"/>
    </source>
</evidence>
<evidence type="ECO:0000313" key="6">
    <source>
        <dbReference type="EMBL" id="RZC62230.1"/>
    </source>
</evidence>
<dbReference type="GO" id="GO:0000462">
    <property type="term" value="P:maturation of SSU-rRNA from tricistronic rRNA transcript (SSU-rRNA, 5.8S rRNA, LSU-rRNA)"/>
    <property type="evidence" value="ECO:0007669"/>
    <property type="project" value="TreeGrafter"/>
</dbReference>
<dbReference type="SUPFAM" id="SSF52540">
    <property type="entry name" value="P-loop containing nucleoside triphosphate hydrolases"/>
    <property type="match status" value="1"/>
</dbReference>
<dbReference type="PANTHER" id="PTHR12858">
    <property type="entry name" value="RIBOSOME BIOGENESIS PROTEIN"/>
    <property type="match status" value="1"/>
</dbReference>
<feature type="region of interest" description="Disordered" evidence="4">
    <location>
        <begin position="1"/>
        <end position="47"/>
    </location>
</feature>
<feature type="compositionally biased region" description="Basic and acidic residues" evidence="4">
    <location>
        <begin position="7"/>
        <end position="30"/>
    </location>
</feature>
<evidence type="ECO:0000313" key="7">
    <source>
        <dbReference type="Proteomes" id="UP000316621"/>
    </source>
</evidence>
<dbReference type="InterPro" id="IPR007034">
    <property type="entry name" value="BMS1_TSR1_C"/>
</dbReference>
<dbReference type="SMART" id="SM00785">
    <property type="entry name" value="AARP2CN"/>
    <property type="match status" value="1"/>
</dbReference>
<feature type="domain" description="Bms1-type G" evidence="5">
    <location>
        <begin position="54"/>
        <end position="234"/>
    </location>
</feature>
<dbReference type="SMART" id="SM01362">
    <property type="entry name" value="DUF663"/>
    <property type="match status" value="1"/>
</dbReference>
<feature type="compositionally biased region" description="Polar residues" evidence="4">
    <location>
        <begin position="31"/>
        <end position="40"/>
    </location>
</feature>
<dbReference type="GO" id="GO:0030686">
    <property type="term" value="C:90S preribosome"/>
    <property type="evidence" value="ECO:0007669"/>
    <property type="project" value="TreeGrafter"/>
</dbReference>
<dbReference type="InterPro" id="IPR030387">
    <property type="entry name" value="G_Bms1/Tsr1_dom"/>
</dbReference>
<evidence type="ECO:0000259" key="5">
    <source>
        <dbReference type="PROSITE" id="PS51714"/>
    </source>
</evidence>
<dbReference type="STRING" id="3469.A0A4Y7JQA1"/>
<dbReference type="GO" id="GO:0005525">
    <property type="term" value="F:GTP binding"/>
    <property type="evidence" value="ECO:0007669"/>
    <property type="project" value="TreeGrafter"/>
</dbReference>
<proteinExistence type="predicted"/>
<evidence type="ECO:0000256" key="4">
    <source>
        <dbReference type="SAM" id="MobiDB-lite"/>
    </source>
</evidence>
<dbReference type="Gramene" id="RZC62230">
    <property type="protein sequence ID" value="RZC62230"/>
    <property type="gene ID" value="C5167_023977"/>
</dbReference>
<organism evidence="6 7">
    <name type="scientific">Papaver somniferum</name>
    <name type="common">Opium poppy</name>
    <dbReference type="NCBI Taxonomy" id="3469"/>
    <lineage>
        <taxon>Eukaryota</taxon>
        <taxon>Viridiplantae</taxon>
        <taxon>Streptophyta</taxon>
        <taxon>Embryophyta</taxon>
        <taxon>Tracheophyta</taxon>
        <taxon>Spermatophyta</taxon>
        <taxon>Magnoliopsida</taxon>
        <taxon>Ranunculales</taxon>
        <taxon>Papaveraceae</taxon>
        <taxon>Papaveroideae</taxon>
        <taxon>Papaver</taxon>
    </lineage>
</organism>
<dbReference type="AlphaFoldDB" id="A0A4Y7JQA1"/>
<dbReference type="InterPro" id="IPR039761">
    <property type="entry name" value="Bms1/Tsr1"/>
</dbReference>
<keyword evidence="7" id="KW-1185">Reference proteome</keyword>
<dbReference type="GO" id="GO:0005730">
    <property type="term" value="C:nucleolus"/>
    <property type="evidence" value="ECO:0007669"/>
    <property type="project" value="UniProtKB-SubCell"/>
</dbReference>
<keyword evidence="2" id="KW-0690">Ribosome biogenesis</keyword>
<sequence length="787" mass="89964">MASSSSTKREGKSVPEEPLKKRKRDDDDANRSNVQFQATCDQKEQQIDQEEEPAPYVILVQGPPNVGKSLLIKSLVKFYTKRSIKDIRGPITIIAGKKRRLQFVECPNDVCGMIDASKYADVVLLLIDASYGFEMETFEFVNLIQVHGVPKVMGVLTHLDDFKDIMKMSETKQCLRLQFWTEICDGAELFYLSGLHRGMNAACSLWFLIQFMNIRYRKSQIHKLARFISDMKLPPLSWRATHPYVLVDHFEDITPPERVHMDKKCVRNITLDGYLRGCDIKKGTKVHIAGVGDFPIADITRLPDPCPLPSAAKMNELKGNEIFFYAPMPDLGNLLDDQCLAPNESVQLSEENGKCAREDAMKTFDAATEEQKLRRLALQAIFVADFPFLKGSGSPDEESDSRRGSEFHEQQANCGGYSDKVEEVDIQKQINFVDVNNLDGVTCLEFEGMRKGTYLRLEVCDVPSEMVENFDPYHPILVGGISLEEENVGYMQVVKPFLPLNYYVKARLKQHSWHTKLLKTRDPITVSIGWRRYQTTPVYAVEETRRTGSHEMLHYAPEHRDCLAMFWGPLASSNTGLVAVQSVPGDKAAFQITATGFLLGFNQAEKIVMEHKQKGTPYKIIGNTALIQDMFTSDLDVARHKDVVIWTASGIRGKVIEAARKKLVYKLMRKGDKPSEGIARCAFHREIRMSDEFFMVVWKPVQVPRSFNPYTASQFRDSLDKDDPTRRRQTLGQRRVVVFPEGEPRSSRQLLKEYKIKKKQKAVEKKKSEMLVFPEEKMRFRKKLKWL</sequence>
<dbReference type="InterPro" id="IPR012948">
    <property type="entry name" value="AARP2CN"/>
</dbReference>
<gene>
    <name evidence="6" type="ORF">C5167_023977</name>
</gene>
<feature type="compositionally biased region" description="Basic and acidic residues" evidence="4">
    <location>
        <begin position="400"/>
        <end position="409"/>
    </location>
</feature>
<dbReference type="EMBL" id="CM010719">
    <property type="protein sequence ID" value="RZC62230.1"/>
    <property type="molecule type" value="Genomic_DNA"/>
</dbReference>
<protein>
    <recommendedName>
        <fullName evidence="5">Bms1-type G domain-containing protein</fullName>
    </recommendedName>
</protein>
<dbReference type="PANTHER" id="PTHR12858:SF2">
    <property type="entry name" value="RIBOSOME BIOGENESIS PROTEIN BMS1 HOMOLOG"/>
    <property type="match status" value="1"/>
</dbReference>
<dbReference type="Pfam" id="PF08142">
    <property type="entry name" value="AARP2CN"/>
    <property type="match status" value="1"/>
</dbReference>
<feature type="region of interest" description="Disordered" evidence="4">
    <location>
        <begin position="392"/>
        <end position="412"/>
    </location>
</feature>
<dbReference type="Pfam" id="PF04950">
    <property type="entry name" value="RIBIOP_C"/>
    <property type="match status" value="1"/>
</dbReference>
<dbReference type="PROSITE" id="PS51714">
    <property type="entry name" value="G_BMS1"/>
    <property type="match status" value="1"/>
</dbReference>
<keyword evidence="3" id="KW-0539">Nucleus</keyword>
<evidence type="ECO:0000256" key="3">
    <source>
        <dbReference type="ARBA" id="ARBA00023242"/>
    </source>
</evidence>
<evidence type="ECO:0000256" key="2">
    <source>
        <dbReference type="ARBA" id="ARBA00022517"/>
    </source>
</evidence>
<reference evidence="6 7" key="1">
    <citation type="journal article" date="2018" name="Science">
        <title>The opium poppy genome and morphinan production.</title>
        <authorList>
            <person name="Guo L."/>
            <person name="Winzer T."/>
            <person name="Yang X."/>
            <person name="Li Y."/>
            <person name="Ning Z."/>
            <person name="He Z."/>
            <person name="Teodor R."/>
            <person name="Lu Y."/>
            <person name="Bowser T.A."/>
            <person name="Graham I.A."/>
            <person name="Ye K."/>
        </authorList>
    </citation>
    <scope>NUCLEOTIDE SEQUENCE [LARGE SCALE GENOMIC DNA]</scope>
    <source>
        <strain evidence="7">cv. HN1</strain>
        <tissue evidence="6">Leaves</tissue>
    </source>
</reference>
<dbReference type="Gene3D" id="3.40.50.300">
    <property type="entry name" value="P-loop containing nucleotide triphosphate hydrolases"/>
    <property type="match status" value="1"/>
</dbReference>
<dbReference type="GO" id="GO:0003924">
    <property type="term" value="F:GTPase activity"/>
    <property type="evidence" value="ECO:0007669"/>
    <property type="project" value="TreeGrafter"/>
</dbReference>
<dbReference type="Proteomes" id="UP000316621">
    <property type="component" value="Chromosome 5"/>
</dbReference>